<accession>A0A0C1V9D1</accession>
<dbReference type="Pfam" id="PF11666">
    <property type="entry name" value="DUF2933"/>
    <property type="match status" value="1"/>
</dbReference>
<comment type="caution">
    <text evidence="1">The sequence shown here is derived from an EMBL/GenBank/DDBJ whole genome shotgun (WGS) entry which is preliminary data.</text>
</comment>
<reference evidence="1" key="2">
    <citation type="journal article" date="2015" name="Genome Announc.">
        <title>Draft Genome Sequence of Filamentous Marine Cyanobacterium Lyngbya confervoides Strain BDU141951.</title>
        <authorList>
            <person name="Chandrababunaidu M.M."/>
            <person name="Sen D."/>
            <person name="Tripathy S."/>
        </authorList>
    </citation>
    <scope>NUCLEOTIDE SEQUENCE</scope>
    <source>
        <strain evidence="1">BDU141951</strain>
    </source>
</reference>
<proteinExistence type="predicted"/>
<dbReference type="EMBL" id="JTHE02000003">
    <property type="protein sequence ID" value="NEV69218.1"/>
    <property type="molecule type" value="Genomic_DNA"/>
</dbReference>
<reference evidence="1" key="1">
    <citation type="submission" date="2014-11" db="EMBL/GenBank/DDBJ databases">
        <authorList>
            <person name="Malar M.C."/>
            <person name="Sen D."/>
            <person name="Tripathy S."/>
        </authorList>
    </citation>
    <scope>NUCLEOTIDE SEQUENCE</scope>
    <source>
        <strain evidence="1">BDU141951</strain>
    </source>
</reference>
<sequence length="78" mass="8939">MLKQFVKRLRLRSPMVLGLLFCLGILVAVAIAPFWTNFPAFTLYALLLLCPLMHLFLHGRMHSHHNHSSSDPSPEKEQ</sequence>
<dbReference type="InterPro" id="IPR021682">
    <property type="entry name" value="DUF2933"/>
</dbReference>
<name>A0A0C1V9D1_9CYAN</name>
<protein>
    <submittedName>
        <fullName evidence="1">DUF2933 domain-containing protein</fullName>
    </submittedName>
</protein>
<gene>
    <name evidence="1" type="ORF">QQ91_019135</name>
</gene>
<evidence type="ECO:0000313" key="1">
    <source>
        <dbReference type="EMBL" id="NEV69218.1"/>
    </source>
</evidence>
<dbReference type="AlphaFoldDB" id="A0A0C1V9D1"/>
<organism evidence="1">
    <name type="scientific">Lyngbya confervoides BDU141951</name>
    <dbReference type="NCBI Taxonomy" id="1574623"/>
    <lineage>
        <taxon>Bacteria</taxon>
        <taxon>Bacillati</taxon>
        <taxon>Cyanobacteriota</taxon>
        <taxon>Cyanophyceae</taxon>
        <taxon>Oscillatoriophycideae</taxon>
        <taxon>Oscillatoriales</taxon>
        <taxon>Microcoleaceae</taxon>
        <taxon>Lyngbya</taxon>
    </lineage>
</organism>
<reference evidence="1" key="3">
    <citation type="submission" date="2020-02" db="EMBL/GenBank/DDBJ databases">
        <authorList>
            <person name="Sarangi A.N."/>
            <person name="Ghosh S."/>
            <person name="Mukherjee M."/>
            <person name="Tripathy S."/>
        </authorList>
    </citation>
    <scope>NUCLEOTIDE SEQUENCE</scope>
    <source>
        <strain evidence="1">BDU141951</strain>
    </source>
</reference>